<dbReference type="Gene3D" id="3.30.9.10">
    <property type="entry name" value="D-Amino Acid Oxidase, subunit A, domain 2"/>
    <property type="match status" value="1"/>
</dbReference>
<evidence type="ECO:0000256" key="2">
    <source>
        <dbReference type="ARBA" id="ARBA00010989"/>
    </source>
</evidence>
<dbReference type="GO" id="GO:0008115">
    <property type="term" value="F:sarcosine oxidase activity"/>
    <property type="evidence" value="ECO:0007669"/>
    <property type="project" value="TreeGrafter"/>
</dbReference>
<evidence type="ECO:0000256" key="5">
    <source>
        <dbReference type="ARBA" id="ARBA00023002"/>
    </source>
</evidence>
<dbReference type="AlphaFoldDB" id="A0AAD4CQ69"/>
<keyword evidence="4" id="KW-0274">FAD</keyword>
<dbReference type="EMBL" id="VCAU01000025">
    <property type="protein sequence ID" value="KAF9890616.1"/>
    <property type="molecule type" value="Genomic_DNA"/>
</dbReference>
<evidence type="ECO:0000313" key="8">
    <source>
        <dbReference type="Proteomes" id="UP001194746"/>
    </source>
</evidence>
<sequence length="430" mass="47376">MVAKSSPIIIIGGGAFGLSTALHLTQNGYTNISVFEKDTQIPPRSSAANDLNKIVRAEYEDPFYTDLTIKAIATWKTALFAPHFHQTGFLHCVSGNAPAKAIATLKRFQESAERHPQIQPHVVPLTDKTAIRELCWQYDGQFPGWNGYLNRFDGYAHSANALKAVYHATQAAGVRFFLGQHGDVAEVVYENGTSRGIRTSSGRFHAAELVIVAVGAAAAKIVPEVGDQVVAKSWSVAHVHLTDEETSALRGIPITYARDLGFFFEPDPKTNLLKLCPMGGGYLNTDPRTGVSHVPEGLASSAFMPLDDELQVRRLLQHTLPALAERPLVQKWLCWFADTSDSDFIIDYVPNTSSSVVLLSGDSGHGFKMFPIVGSWVKDLLEGPQRQQPIARWRWKSQKGQTKANWGGDVSWRLGESKEFKDIQPNKPKL</sequence>
<evidence type="ECO:0000259" key="6">
    <source>
        <dbReference type="Pfam" id="PF01266"/>
    </source>
</evidence>
<dbReference type="InterPro" id="IPR006076">
    <property type="entry name" value="FAD-dep_OxRdtase"/>
</dbReference>
<feature type="domain" description="FAD dependent oxidoreductase" evidence="6">
    <location>
        <begin position="8"/>
        <end position="380"/>
    </location>
</feature>
<dbReference type="Pfam" id="PF01266">
    <property type="entry name" value="DAO"/>
    <property type="match status" value="1"/>
</dbReference>
<evidence type="ECO:0000313" key="7">
    <source>
        <dbReference type="EMBL" id="KAF9890616.1"/>
    </source>
</evidence>
<dbReference type="Gene3D" id="3.50.50.60">
    <property type="entry name" value="FAD/NAD(P)-binding domain"/>
    <property type="match status" value="1"/>
</dbReference>
<comment type="similarity">
    <text evidence="2">Belongs to the MSOX/MTOX family.</text>
</comment>
<accession>A0AAD4CQ69</accession>
<dbReference type="SUPFAM" id="SSF51905">
    <property type="entry name" value="FAD/NAD(P)-binding domain"/>
    <property type="match status" value="1"/>
</dbReference>
<keyword evidence="3" id="KW-0285">Flavoprotein</keyword>
<reference evidence="7" key="1">
    <citation type="journal article" date="2019" name="Beilstein J. Org. Chem.">
        <title>Nanangenines: drimane sesquiterpenoids as the dominant metabolite cohort of a novel Australian fungus, Aspergillus nanangensis.</title>
        <authorList>
            <person name="Lacey H.J."/>
            <person name="Gilchrist C.L.M."/>
            <person name="Crombie A."/>
            <person name="Kalaitzis J.A."/>
            <person name="Vuong D."/>
            <person name="Rutledge P.J."/>
            <person name="Turner P."/>
            <person name="Pitt J.I."/>
            <person name="Lacey E."/>
            <person name="Chooi Y.H."/>
            <person name="Piggott A.M."/>
        </authorList>
    </citation>
    <scope>NUCLEOTIDE SEQUENCE</scope>
    <source>
        <strain evidence="7">MST-FP2251</strain>
    </source>
</reference>
<comment type="caution">
    <text evidence="7">The sequence shown here is derived from an EMBL/GenBank/DDBJ whole genome shotgun (WGS) entry which is preliminary data.</text>
</comment>
<keyword evidence="8" id="KW-1185">Reference proteome</keyword>
<keyword evidence="5" id="KW-0560">Oxidoreductase</keyword>
<reference evidence="7" key="2">
    <citation type="submission" date="2020-02" db="EMBL/GenBank/DDBJ databases">
        <authorList>
            <person name="Gilchrist C.L.M."/>
            <person name="Chooi Y.-H."/>
        </authorList>
    </citation>
    <scope>NUCLEOTIDE SEQUENCE</scope>
    <source>
        <strain evidence="7">MST-FP2251</strain>
    </source>
</reference>
<dbReference type="GO" id="GO:0051698">
    <property type="term" value="F:saccharopine oxidase activity"/>
    <property type="evidence" value="ECO:0007669"/>
    <property type="project" value="TreeGrafter"/>
</dbReference>
<gene>
    <name evidence="7" type="ORF">FE257_005747</name>
</gene>
<proteinExistence type="inferred from homology"/>
<dbReference type="Proteomes" id="UP001194746">
    <property type="component" value="Unassembled WGS sequence"/>
</dbReference>
<evidence type="ECO:0000256" key="4">
    <source>
        <dbReference type="ARBA" id="ARBA00022827"/>
    </source>
</evidence>
<comment type="cofactor">
    <cofactor evidence="1">
        <name>FAD</name>
        <dbReference type="ChEBI" id="CHEBI:57692"/>
    </cofactor>
</comment>
<organism evidence="7 8">
    <name type="scientific">Aspergillus nanangensis</name>
    <dbReference type="NCBI Taxonomy" id="2582783"/>
    <lineage>
        <taxon>Eukaryota</taxon>
        <taxon>Fungi</taxon>
        <taxon>Dikarya</taxon>
        <taxon>Ascomycota</taxon>
        <taxon>Pezizomycotina</taxon>
        <taxon>Eurotiomycetes</taxon>
        <taxon>Eurotiomycetidae</taxon>
        <taxon>Eurotiales</taxon>
        <taxon>Aspergillaceae</taxon>
        <taxon>Aspergillus</taxon>
        <taxon>Aspergillus subgen. Circumdati</taxon>
    </lineage>
</organism>
<dbReference type="InterPro" id="IPR045170">
    <property type="entry name" value="MTOX"/>
</dbReference>
<dbReference type="PANTHER" id="PTHR10961:SF26">
    <property type="entry name" value="L-SACCHAROPINE OXIDASE"/>
    <property type="match status" value="1"/>
</dbReference>
<evidence type="ECO:0000256" key="3">
    <source>
        <dbReference type="ARBA" id="ARBA00022630"/>
    </source>
</evidence>
<dbReference type="GO" id="GO:0050660">
    <property type="term" value="F:flavin adenine dinucleotide binding"/>
    <property type="evidence" value="ECO:0007669"/>
    <property type="project" value="InterPro"/>
</dbReference>
<dbReference type="PANTHER" id="PTHR10961">
    <property type="entry name" value="PEROXISOMAL SARCOSINE OXIDASE"/>
    <property type="match status" value="1"/>
</dbReference>
<name>A0AAD4CQ69_ASPNN</name>
<dbReference type="InterPro" id="IPR036188">
    <property type="entry name" value="FAD/NAD-bd_sf"/>
</dbReference>
<evidence type="ECO:0000256" key="1">
    <source>
        <dbReference type="ARBA" id="ARBA00001974"/>
    </source>
</evidence>
<protein>
    <recommendedName>
        <fullName evidence="6">FAD dependent oxidoreductase domain-containing protein</fullName>
    </recommendedName>
</protein>